<dbReference type="Gene3D" id="3.40.50.10600">
    <property type="entry name" value="SpoIIaa-like domains"/>
    <property type="match status" value="1"/>
</dbReference>
<proteinExistence type="predicted"/>
<dbReference type="OrthoDB" id="555504at2"/>
<name>A0A8B2NCU5_9HYPH</name>
<evidence type="ECO:0000313" key="1">
    <source>
        <dbReference type="EMBL" id="RAH96267.1"/>
    </source>
</evidence>
<comment type="caution">
    <text evidence="1">The sequence shown here is derived from an EMBL/GenBank/DDBJ whole genome shotgun (WGS) entry which is preliminary data.</text>
</comment>
<dbReference type="InterPro" id="IPR021866">
    <property type="entry name" value="SpoIIAA-like"/>
</dbReference>
<reference evidence="1 2" key="1">
    <citation type="submission" date="2018-05" db="EMBL/GenBank/DDBJ databases">
        <title>Acuticoccus sediminis sp. nov., isolated from deep-sea sediment of Indian Ocean.</title>
        <authorList>
            <person name="Liu X."/>
            <person name="Lai Q."/>
            <person name="Du Y."/>
            <person name="Sun F."/>
            <person name="Zhang X."/>
            <person name="Wang S."/>
            <person name="Shao Z."/>
        </authorList>
    </citation>
    <scope>NUCLEOTIDE SEQUENCE [LARGE SCALE GENOMIC DNA]</scope>
    <source>
        <strain evidence="1 2">PTG4-2</strain>
    </source>
</reference>
<dbReference type="RefSeq" id="WP_111352542.1">
    <property type="nucleotide sequence ID" value="NZ_QHHQ01000014.1"/>
</dbReference>
<gene>
    <name evidence="1" type="ORF">DLJ53_32710</name>
</gene>
<dbReference type="InterPro" id="IPR038396">
    <property type="entry name" value="SpoIIAA-like_sf"/>
</dbReference>
<evidence type="ECO:0000313" key="2">
    <source>
        <dbReference type="Proteomes" id="UP000249590"/>
    </source>
</evidence>
<dbReference type="Pfam" id="PF11964">
    <property type="entry name" value="SpoIIAA-like"/>
    <property type="match status" value="1"/>
</dbReference>
<protein>
    <submittedName>
        <fullName evidence="1">STAS/SEC14 domain-containing protein</fullName>
    </submittedName>
</protein>
<dbReference type="EMBL" id="QHHQ01000014">
    <property type="protein sequence ID" value="RAH96267.1"/>
    <property type="molecule type" value="Genomic_DNA"/>
</dbReference>
<dbReference type="Proteomes" id="UP000249590">
    <property type="component" value="Unassembled WGS sequence"/>
</dbReference>
<sequence>MFTESLKEYPDIVGIACEGSLTDDDLYGIHILLQESLASAHQPGLVVDLSRFTGYSDPETFSEYVRIDIIHWNDFSRIAIVGDQKWMELGVAVASFLTRAEMRWFDAGEAEQAVDWARRA</sequence>
<organism evidence="1 2">
    <name type="scientific">Acuticoccus sediminis</name>
    <dbReference type="NCBI Taxonomy" id="2184697"/>
    <lineage>
        <taxon>Bacteria</taxon>
        <taxon>Pseudomonadati</taxon>
        <taxon>Pseudomonadota</taxon>
        <taxon>Alphaproteobacteria</taxon>
        <taxon>Hyphomicrobiales</taxon>
        <taxon>Amorphaceae</taxon>
        <taxon>Acuticoccus</taxon>
    </lineage>
</organism>
<dbReference type="InterPro" id="IPR036513">
    <property type="entry name" value="STAS_dom_sf"/>
</dbReference>
<dbReference type="AlphaFoldDB" id="A0A8B2NCU5"/>
<dbReference type="SUPFAM" id="SSF52091">
    <property type="entry name" value="SpoIIaa-like"/>
    <property type="match status" value="1"/>
</dbReference>
<accession>A0A8B2NCU5</accession>
<keyword evidence="2" id="KW-1185">Reference proteome</keyword>